<dbReference type="InterPro" id="IPR036226">
    <property type="entry name" value="LipOase_C_sf"/>
</dbReference>
<evidence type="ECO:0000313" key="6">
    <source>
        <dbReference type="EMBL" id="PKA61378.1"/>
    </source>
</evidence>
<sequence length="352" mass="38416">MAVWRVSSSPRRHALILFACGRMAWHTFGTQKSLASPHLQAEIPPAAQRDAPPPQAPPPALPEHHEHQRPRPPDPNSGGVLVSTVFPGKFAMEISSAVYRNWKLADSTFKEPKRLSRKLADQTLPNDLLRRHVATELLHNWSILGLCRTDELNFDLVAGALPSKIRLLIKDYPFAVDGIDIWSAIETWVADYCSIYCSDEAEVAADEELQAWWKEIREVGHGDKQNESCWPAMATLPELVRVCTTVIWVASALQSAVNLGQYPTISLRVMPDPARFAGVRGAPAEAGERILEDDHEPVPDNVGGIADRDSVEAFVRRGVSRAAGVAGVDGAPAGQSRVSGLTGRGLPNSISI</sequence>
<feature type="compositionally biased region" description="Basic and acidic residues" evidence="4">
    <location>
        <begin position="62"/>
        <end position="72"/>
    </location>
</feature>
<dbReference type="SUPFAM" id="SSF48484">
    <property type="entry name" value="Lipoxigenase"/>
    <property type="match status" value="1"/>
</dbReference>
<dbReference type="PROSITE" id="PS51393">
    <property type="entry name" value="LIPOXYGENASE_3"/>
    <property type="match status" value="1"/>
</dbReference>
<dbReference type="PANTHER" id="PTHR11771">
    <property type="entry name" value="LIPOXYGENASE"/>
    <property type="match status" value="1"/>
</dbReference>
<evidence type="ECO:0000256" key="4">
    <source>
        <dbReference type="SAM" id="MobiDB-lite"/>
    </source>
</evidence>
<reference evidence="6 7" key="1">
    <citation type="journal article" date="2017" name="Nature">
        <title>The Apostasia genome and the evolution of orchids.</title>
        <authorList>
            <person name="Zhang G.Q."/>
            <person name="Liu K.W."/>
            <person name="Li Z."/>
            <person name="Lohaus R."/>
            <person name="Hsiao Y.Y."/>
            <person name="Niu S.C."/>
            <person name="Wang J.Y."/>
            <person name="Lin Y.C."/>
            <person name="Xu Q."/>
            <person name="Chen L.J."/>
            <person name="Yoshida K."/>
            <person name="Fujiwara S."/>
            <person name="Wang Z.W."/>
            <person name="Zhang Y.Q."/>
            <person name="Mitsuda N."/>
            <person name="Wang M."/>
            <person name="Liu G.H."/>
            <person name="Pecoraro L."/>
            <person name="Huang H.X."/>
            <person name="Xiao X.J."/>
            <person name="Lin M."/>
            <person name="Wu X.Y."/>
            <person name="Wu W.L."/>
            <person name="Chen Y.Y."/>
            <person name="Chang S.B."/>
            <person name="Sakamoto S."/>
            <person name="Ohme-Takagi M."/>
            <person name="Yagi M."/>
            <person name="Zeng S.J."/>
            <person name="Shen C.Y."/>
            <person name="Yeh C.M."/>
            <person name="Luo Y.B."/>
            <person name="Tsai W.C."/>
            <person name="Van de Peer Y."/>
            <person name="Liu Z.J."/>
        </authorList>
    </citation>
    <scope>NUCLEOTIDE SEQUENCE [LARGE SCALE GENOMIC DNA]</scope>
    <source>
        <strain evidence="7">cv. Shenzhen</strain>
        <tissue evidence="6">Stem</tissue>
    </source>
</reference>
<feature type="compositionally biased region" description="Pro residues" evidence="4">
    <location>
        <begin position="51"/>
        <end position="61"/>
    </location>
</feature>
<dbReference type="EC" id="1.13.11.58" evidence="6"/>
<dbReference type="InterPro" id="IPR013819">
    <property type="entry name" value="LipOase_C"/>
</dbReference>
<evidence type="ECO:0000256" key="2">
    <source>
        <dbReference type="ARBA" id="ARBA00022964"/>
    </source>
</evidence>
<dbReference type="OrthoDB" id="772496at2759"/>
<feature type="region of interest" description="Disordered" evidence="4">
    <location>
        <begin position="45"/>
        <end position="79"/>
    </location>
</feature>
<dbReference type="STRING" id="1088818.A0A2I0B0R4"/>
<dbReference type="InterPro" id="IPR000907">
    <property type="entry name" value="LipOase"/>
</dbReference>
<protein>
    <submittedName>
        <fullName evidence="6">Linoleate 9S-lipoxygenase</fullName>
        <ecNumber evidence="6">1.13.11.58</ecNumber>
    </submittedName>
</protein>
<dbReference type="EMBL" id="KZ451930">
    <property type="protein sequence ID" value="PKA61378.1"/>
    <property type="molecule type" value="Genomic_DNA"/>
</dbReference>
<feature type="domain" description="Lipoxygenase" evidence="5">
    <location>
        <begin position="76"/>
        <end position="263"/>
    </location>
</feature>
<proteinExistence type="predicted"/>
<dbReference type="Gene3D" id="1.20.245.10">
    <property type="entry name" value="Lipoxygenase-1, Domain 5"/>
    <property type="match status" value="1"/>
</dbReference>
<dbReference type="GO" id="GO:0034440">
    <property type="term" value="P:lipid oxidation"/>
    <property type="evidence" value="ECO:0007669"/>
    <property type="project" value="InterPro"/>
</dbReference>
<dbReference type="Proteomes" id="UP000236161">
    <property type="component" value="Unassembled WGS sequence"/>
</dbReference>
<keyword evidence="3 6" id="KW-0560">Oxidoreductase</keyword>
<keyword evidence="1" id="KW-0479">Metal-binding</keyword>
<name>A0A2I0B0R4_9ASPA</name>
<accession>A0A2I0B0R4</accession>
<evidence type="ECO:0000313" key="7">
    <source>
        <dbReference type="Proteomes" id="UP000236161"/>
    </source>
</evidence>
<keyword evidence="2" id="KW-0223">Dioxygenase</keyword>
<dbReference type="AlphaFoldDB" id="A0A2I0B0R4"/>
<organism evidence="6 7">
    <name type="scientific">Apostasia shenzhenica</name>
    <dbReference type="NCBI Taxonomy" id="1088818"/>
    <lineage>
        <taxon>Eukaryota</taxon>
        <taxon>Viridiplantae</taxon>
        <taxon>Streptophyta</taxon>
        <taxon>Embryophyta</taxon>
        <taxon>Tracheophyta</taxon>
        <taxon>Spermatophyta</taxon>
        <taxon>Magnoliopsida</taxon>
        <taxon>Liliopsida</taxon>
        <taxon>Asparagales</taxon>
        <taxon>Orchidaceae</taxon>
        <taxon>Apostasioideae</taxon>
        <taxon>Apostasia</taxon>
    </lineage>
</organism>
<evidence type="ECO:0000259" key="5">
    <source>
        <dbReference type="PROSITE" id="PS51393"/>
    </source>
</evidence>
<gene>
    <name evidence="6" type="ORF">AXF42_Ash014294</name>
</gene>
<dbReference type="GO" id="GO:0046872">
    <property type="term" value="F:metal ion binding"/>
    <property type="evidence" value="ECO:0007669"/>
    <property type="project" value="UniProtKB-KW"/>
</dbReference>
<feature type="region of interest" description="Disordered" evidence="4">
    <location>
        <begin position="333"/>
        <end position="352"/>
    </location>
</feature>
<dbReference type="Pfam" id="PF00305">
    <property type="entry name" value="Lipoxygenase"/>
    <property type="match status" value="1"/>
</dbReference>
<dbReference type="GO" id="GO:1990136">
    <property type="term" value="F:linoleate 9S-lipoxygenase activity"/>
    <property type="evidence" value="ECO:0007669"/>
    <property type="project" value="UniProtKB-EC"/>
</dbReference>
<keyword evidence="7" id="KW-1185">Reference proteome</keyword>
<evidence type="ECO:0000256" key="3">
    <source>
        <dbReference type="ARBA" id="ARBA00023002"/>
    </source>
</evidence>
<evidence type="ECO:0000256" key="1">
    <source>
        <dbReference type="ARBA" id="ARBA00022723"/>
    </source>
</evidence>